<dbReference type="InterPro" id="IPR012337">
    <property type="entry name" value="RNaseH-like_sf"/>
</dbReference>
<protein>
    <submittedName>
        <fullName evidence="1">Polyprotein</fullName>
    </submittedName>
</protein>
<dbReference type="PANTHER" id="PTHR45835:SF99">
    <property type="entry name" value="CHROMO DOMAIN-CONTAINING PROTEIN-RELATED"/>
    <property type="match status" value="1"/>
</dbReference>
<name>A0A5B6WP41_9ROSI</name>
<accession>A0A5B6WP41</accession>
<dbReference type="PANTHER" id="PTHR45835">
    <property type="entry name" value="YALI0A06105P"/>
    <property type="match status" value="1"/>
</dbReference>
<proteinExistence type="predicted"/>
<keyword evidence="2" id="KW-1185">Reference proteome</keyword>
<dbReference type="OrthoDB" id="1701144at2759"/>
<evidence type="ECO:0000313" key="1">
    <source>
        <dbReference type="EMBL" id="KAA3483550.1"/>
    </source>
</evidence>
<gene>
    <name evidence="1" type="ORF">EPI10_005711</name>
</gene>
<dbReference type="EMBL" id="SMMG02000002">
    <property type="protein sequence ID" value="KAA3483550.1"/>
    <property type="molecule type" value="Genomic_DNA"/>
</dbReference>
<dbReference type="SUPFAM" id="SSF53098">
    <property type="entry name" value="Ribonuclease H-like"/>
    <property type="match status" value="1"/>
</dbReference>
<reference evidence="2" key="1">
    <citation type="journal article" date="2019" name="Plant Biotechnol. J.">
        <title>Genome sequencing of the Australian wild diploid species Gossypium australe highlights disease resistance and delayed gland morphogenesis.</title>
        <authorList>
            <person name="Cai Y."/>
            <person name="Cai X."/>
            <person name="Wang Q."/>
            <person name="Wang P."/>
            <person name="Zhang Y."/>
            <person name="Cai C."/>
            <person name="Xu Y."/>
            <person name="Wang K."/>
            <person name="Zhou Z."/>
            <person name="Wang C."/>
            <person name="Geng S."/>
            <person name="Li B."/>
            <person name="Dong Q."/>
            <person name="Hou Y."/>
            <person name="Wang H."/>
            <person name="Ai P."/>
            <person name="Liu Z."/>
            <person name="Yi F."/>
            <person name="Sun M."/>
            <person name="An G."/>
            <person name="Cheng J."/>
            <person name="Zhang Y."/>
            <person name="Shi Q."/>
            <person name="Xie Y."/>
            <person name="Shi X."/>
            <person name="Chang Y."/>
            <person name="Huang F."/>
            <person name="Chen Y."/>
            <person name="Hong S."/>
            <person name="Mi L."/>
            <person name="Sun Q."/>
            <person name="Zhang L."/>
            <person name="Zhou B."/>
            <person name="Peng R."/>
            <person name="Zhang X."/>
            <person name="Liu F."/>
        </authorList>
    </citation>
    <scope>NUCLEOTIDE SEQUENCE [LARGE SCALE GENOMIC DNA]</scope>
    <source>
        <strain evidence="2">cv. PA1801</strain>
    </source>
</reference>
<comment type="caution">
    <text evidence="1">The sequence shown here is derived from an EMBL/GenBank/DDBJ whole genome shotgun (WGS) entry which is preliminary data.</text>
</comment>
<sequence length="108" mass="12210">MLEPSPIPNMAWSTISMDFIEGLPNLKGKDTILVVGDFVALSHPFTVLTIAYEYLIHIYKLYGIPDYIELFKRLRTKLHLSNAYQPETDGQAKVLNCNILKNPSVTTV</sequence>
<evidence type="ECO:0000313" key="2">
    <source>
        <dbReference type="Proteomes" id="UP000325315"/>
    </source>
</evidence>
<organism evidence="1 2">
    <name type="scientific">Gossypium australe</name>
    <dbReference type="NCBI Taxonomy" id="47621"/>
    <lineage>
        <taxon>Eukaryota</taxon>
        <taxon>Viridiplantae</taxon>
        <taxon>Streptophyta</taxon>
        <taxon>Embryophyta</taxon>
        <taxon>Tracheophyta</taxon>
        <taxon>Spermatophyta</taxon>
        <taxon>Magnoliopsida</taxon>
        <taxon>eudicotyledons</taxon>
        <taxon>Gunneridae</taxon>
        <taxon>Pentapetalae</taxon>
        <taxon>rosids</taxon>
        <taxon>malvids</taxon>
        <taxon>Malvales</taxon>
        <taxon>Malvaceae</taxon>
        <taxon>Malvoideae</taxon>
        <taxon>Gossypium</taxon>
    </lineage>
</organism>
<dbReference type="AlphaFoldDB" id="A0A5B6WP41"/>
<dbReference type="Proteomes" id="UP000325315">
    <property type="component" value="Unassembled WGS sequence"/>
</dbReference>